<dbReference type="EMBL" id="HBJA01135217">
    <property type="protein sequence ID" value="CAE0835171.1"/>
    <property type="molecule type" value="Transcribed_RNA"/>
</dbReference>
<accession>A0A7S4GF78</accession>
<proteinExistence type="predicted"/>
<organism evidence="2">
    <name type="scientific">Eutreptiella gymnastica</name>
    <dbReference type="NCBI Taxonomy" id="73025"/>
    <lineage>
        <taxon>Eukaryota</taxon>
        <taxon>Discoba</taxon>
        <taxon>Euglenozoa</taxon>
        <taxon>Euglenida</taxon>
        <taxon>Spirocuta</taxon>
        <taxon>Euglenophyceae</taxon>
        <taxon>Eutreptiales</taxon>
        <taxon>Eutreptiaceae</taxon>
        <taxon>Eutreptiella</taxon>
    </lineage>
</organism>
<dbReference type="AlphaFoldDB" id="A0A7S4GF78"/>
<keyword evidence="1" id="KW-0472">Membrane</keyword>
<protein>
    <recommendedName>
        <fullName evidence="3">Transmembrane protein</fullName>
    </recommendedName>
</protein>
<evidence type="ECO:0000256" key="1">
    <source>
        <dbReference type="SAM" id="Phobius"/>
    </source>
</evidence>
<evidence type="ECO:0008006" key="3">
    <source>
        <dbReference type="Google" id="ProtNLM"/>
    </source>
</evidence>
<keyword evidence="1" id="KW-1133">Transmembrane helix</keyword>
<gene>
    <name evidence="2" type="ORF">EGYM00163_LOCUS46475</name>
</gene>
<sequence>MQELCVDAEQSSLRGQIWRNQTLTNRHHVALISLAVLVFGVAAVSLLGPEVVGDALFASGVRGLPTAAARHHQTPHELLTAPSVVGLHGNGGQRRRTQYPSATLQYLPHATRAPGGVETPAVAGRGIPARVPQTGRNVNHWWWWLVACLSTGFVIVLTRKRNTTLCEGHGQLLDCALCATTGEEVNSAREEEDPEMFAMCQQVYAYIENLEQARDMTYRELRLIIGIEDPEVKKAREEMFIETESGVSRDEMLEALDDVKNGRFPKDRLALEKLLEELQTWYEENA</sequence>
<feature type="transmembrane region" description="Helical" evidence="1">
    <location>
        <begin position="29"/>
        <end position="48"/>
    </location>
</feature>
<evidence type="ECO:0000313" key="2">
    <source>
        <dbReference type="EMBL" id="CAE0835171.1"/>
    </source>
</evidence>
<feature type="transmembrane region" description="Helical" evidence="1">
    <location>
        <begin position="141"/>
        <end position="158"/>
    </location>
</feature>
<name>A0A7S4GF78_9EUGL</name>
<keyword evidence="1" id="KW-0812">Transmembrane</keyword>
<reference evidence="2" key="1">
    <citation type="submission" date="2021-01" db="EMBL/GenBank/DDBJ databases">
        <authorList>
            <person name="Corre E."/>
            <person name="Pelletier E."/>
            <person name="Niang G."/>
            <person name="Scheremetjew M."/>
            <person name="Finn R."/>
            <person name="Kale V."/>
            <person name="Holt S."/>
            <person name="Cochrane G."/>
            <person name="Meng A."/>
            <person name="Brown T."/>
            <person name="Cohen L."/>
        </authorList>
    </citation>
    <scope>NUCLEOTIDE SEQUENCE</scope>
    <source>
        <strain evidence="2">CCMP1594</strain>
    </source>
</reference>